<dbReference type="InterPro" id="IPR029071">
    <property type="entry name" value="Ubiquitin-like_domsf"/>
</dbReference>
<evidence type="ECO:0008006" key="5">
    <source>
        <dbReference type="Google" id="ProtNLM"/>
    </source>
</evidence>
<evidence type="ECO:0000313" key="3">
    <source>
        <dbReference type="Proteomes" id="UP000230605"/>
    </source>
</evidence>
<dbReference type="Proteomes" id="UP001302367">
    <property type="component" value="Chromosome 6"/>
</dbReference>
<dbReference type="EMBL" id="CP134189">
    <property type="protein sequence ID" value="WPB04745.1"/>
    <property type="molecule type" value="Genomic_DNA"/>
</dbReference>
<organism evidence="1 3">
    <name type="scientific">Cercospora beticola</name>
    <name type="common">Sugarbeet leaf spot fungus</name>
    <dbReference type="NCBI Taxonomy" id="122368"/>
    <lineage>
        <taxon>Eukaryota</taxon>
        <taxon>Fungi</taxon>
        <taxon>Dikarya</taxon>
        <taxon>Ascomycota</taxon>
        <taxon>Pezizomycotina</taxon>
        <taxon>Dothideomycetes</taxon>
        <taxon>Dothideomycetidae</taxon>
        <taxon>Mycosphaerellales</taxon>
        <taxon>Mycosphaerellaceae</taxon>
        <taxon>Cercospora</taxon>
    </lineage>
</organism>
<dbReference type="Gene3D" id="3.10.20.90">
    <property type="entry name" value="Phosphatidylinositol 3-kinase Catalytic Subunit, Chain A, domain 1"/>
    <property type="match status" value="2"/>
</dbReference>
<reference evidence="2 4" key="2">
    <citation type="submission" date="2023-09" db="EMBL/GenBank/DDBJ databases">
        <title>Complete-Gapless Cercospora beticola genome.</title>
        <authorList>
            <person name="Wyatt N.A."/>
            <person name="Spanner R.E."/>
            <person name="Bolton M.D."/>
        </authorList>
    </citation>
    <scope>NUCLEOTIDE SEQUENCE [LARGE SCALE GENOMIC DNA]</scope>
    <source>
        <strain evidence="2">Cb09-40</strain>
    </source>
</reference>
<dbReference type="CDD" id="cd01763">
    <property type="entry name" value="Ubl_SUMO_like"/>
    <property type="match status" value="2"/>
</dbReference>
<dbReference type="AlphaFoldDB" id="A0A2G5HSA4"/>
<dbReference type="OrthoDB" id="3630829at2759"/>
<sequence>MSNVPNGIQADFPTDSDQVIVTLAAESSHFAMTFRLKRNQPLKLVKEAFASYLDWHAREFEYVFQGRVVEDDATPEQLAMESHDNTIEISIQYRLIVGRSESGQQNLDDAKVELLHVTYAEGGIDFNVRACGQYLISGVGGISVRVAHDCSLGGVMLDFERLAGYWSLRFLSNGHRIKPGDTPNMLEMRDGDDIDAYLDMGPTPRASDPIPYTVMRLL</sequence>
<proteinExistence type="predicted"/>
<gene>
    <name evidence="1" type="ORF">CB0940_08179</name>
    <name evidence="2" type="ORF">RHO25_009392</name>
</gene>
<dbReference type="PANTHER" id="PTHR10562">
    <property type="entry name" value="SMALL UBIQUITIN-RELATED MODIFIER"/>
    <property type="match status" value="1"/>
</dbReference>
<name>A0A2G5HSA4_CERBT</name>
<dbReference type="Proteomes" id="UP000230605">
    <property type="component" value="Chromosome 6"/>
</dbReference>
<accession>A0A2G5HSA4</accession>
<keyword evidence="4" id="KW-1185">Reference proteome</keyword>
<reference evidence="1 3" key="1">
    <citation type="submission" date="2015-10" db="EMBL/GenBank/DDBJ databases">
        <title>The cercosporin biosynthetic gene cluster was horizontally transferred to several fungal lineages and shown to be expanded in Cercospora beticola based on microsynteny with recipient genomes.</title>
        <authorList>
            <person name="De Jonge R."/>
            <person name="Ebert M.K."/>
            <person name="Suttle J.C."/>
            <person name="Jurick Ii W.M."/>
            <person name="Secor G.A."/>
            <person name="Thomma B.P."/>
            <person name="Van De Peer Y."/>
            <person name="Bolton M.D."/>
        </authorList>
    </citation>
    <scope>NUCLEOTIDE SEQUENCE [LARGE SCALE GENOMIC DNA]</scope>
    <source>
        <strain evidence="1 3">09-40</strain>
    </source>
</reference>
<evidence type="ECO:0000313" key="2">
    <source>
        <dbReference type="EMBL" id="WPB04745.1"/>
    </source>
</evidence>
<evidence type="ECO:0000313" key="4">
    <source>
        <dbReference type="Proteomes" id="UP001302367"/>
    </source>
</evidence>
<dbReference type="SUPFAM" id="SSF54236">
    <property type="entry name" value="Ubiquitin-like"/>
    <property type="match status" value="1"/>
</dbReference>
<dbReference type="EMBL" id="LKMD01000104">
    <property type="protein sequence ID" value="PIA95112.1"/>
    <property type="molecule type" value="Genomic_DNA"/>
</dbReference>
<protein>
    <recommendedName>
        <fullName evidence="5">Ubiquitin-like domain-containing protein</fullName>
    </recommendedName>
</protein>
<evidence type="ECO:0000313" key="1">
    <source>
        <dbReference type="EMBL" id="PIA95112.1"/>
    </source>
</evidence>